<feature type="domain" description="Reverse transcriptase Ty1/copia-type" evidence="1">
    <location>
        <begin position="218"/>
        <end position="308"/>
    </location>
</feature>
<dbReference type="InterPro" id="IPR013103">
    <property type="entry name" value="RVT_2"/>
</dbReference>
<accession>A0AAE1W387</accession>
<dbReference type="Proteomes" id="UP001289374">
    <property type="component" value="Unassembled WGS sequence"/>
</dbReference>
<dbReference type="AlphaFoldDB" id="A0AAE1W387"/>
<dbReference type="Pfam" id="PF07727">
    <property type="entry name" value="RVT_2"/>
    <property type="match status" value="1"/>
</dbReference>
<proteinExistence type="predicted"/>
<gene>
    <name evidence="2" type="ORF">Sango_2713700</name>
</gene>
<evidence type="ECO:0000313" key="3">
    <source>
        <dbReference type="Proteomes" id="UP001289374"/>
    </source>
</evidence>
<reference evidence="2" key="2">
    <citation type="journal article" date="2024" name="Plant">
        <title>Genomic evolution and insights into agronomic trait innovations of Sesamum species.</title>
        <authorList>
            <person name="Miao H."/>
            <person name="Wang L."/>
            <person name="Qu L."/>
            <person name="Liu H."/>
            <person name="Sun Y."/>
            <person name="Le M."/>
            <person name="Wang Q."/>
            <person name="Wei S."/>
            <person name="Zheng Y."/>
            <person name="Lin W."/>
            <person name="Duan Y."/>
            <person name="Cao H."/>
            <person name="Xiong S."/>
            <person name="Wang X."/>
            <person name="Wei L."/>
            <person name="Li C."/>
            <person name="Ma Q."/>
            <person name="Ju M."/>
            <person name="Zhao R."/>
            <person name="Li G."/>
            <person name="Mu C."/>
            <person name="Tian Q."/>
            <person name="Mei H."/>
            <person name="Zhang T."/>
            <person name="Gao T."/>
            <person name="Zhang H."/>
        </authorList>
    </citation>
    <scope>NUCLEOTIDE SEQUENCE</scope>
    <source>
        <strain evidence="2">K16</strain>
    </source>
</reference>
<sequence length="312" mass="35083">MADGGGAGEGTGAAGNERICIAVDERIRNAMNERLREDTDFLQMHGIKGSGMTIVTAPMDDDSYDHISSQILAIKPLPSVNKAISMVHRVEKQRRLNSIATESTDRIALNDLRSSKIIGVGRQLASVPDCTIDVPVTSVHPTWPQRTITKLLGYKIMCVTILLIPLTLAFLECFPLHIDLGLNYTTIGKESIGSCWVYRVTLLPDGKIDCYKAWLVAKVRLFLAIASSHSWPMSQLDVNNAFLHGHLNEEVYMLPPKGYLRAQPDQICRLKRFLYGLKQASRQWNKEFTFKLEAYGFRQSQYDHCLFLSRLI</sequence>
<evidence type="ECO:0000259" key="1">
    <source>
        <dbReference type="Pfam" id="PF07727"/>
    </source>
</evidence>
<dbReference type="InterPro" id="IPR043502">
    <property type="entry name" value="DNA/RNA_pol_sf"/>
</dbReference>
<evidence type="ECO:0000313" key="2">
    <source>
        <dbReference type="EMBL" id="KAK4385897.1"/>
    </source>
</evidence>
<name>A0AAE1W387_9LAMI</name>
<keyword evidence="3" id="KW-1185">Reference proteome</keyword>
<dbReference type="EMBL" id="JACGWL010000016">
    <property type="protein sequence ID" value="KAK4385897.1"/>
    <property type="molecule type" value="Genomic_DNA"/>
</dbReference>
<dbReference type="SUPFAM" id="SSF56672">
    <property type="entry name" value="DNA/RNA polymerases"/>
    <property type="match status" value="1"/>
</dbReference>
<protein>
    <submittedName>
        <fullName evidence="2">Retrovirus-related Pol polyprotein from transposon RE2</fullName>
    </submittedName>
</protein>
<comment type="caution">
    <text evidence="2">The sequence shown here is derived from an EMBL/GenBank/DDBJ whole genome shotgun (WGS) entry which is preliminary data.</text>
</comment>
<organism evidence="2 3">
    <name type="scientific">Sesamum angolense</name>
    <dbReference type="NCBI Taxonomy" id="2727404"/>
    <lineage>
        <taxon>Eukaryota</taxon>
        <taxon>Viridiplantae</taxon>
        <taxon>Streptophyta</taxon>
        <taxon>Embryophyta</taxon>
        <taxon>Tracheophyta</taxon>
        <taxon>Spermatophyta</taxon>
        <taxon>Magnoliopsida</taxon>
        <taxon>eudicotyledons</taxon>
        <taxon>Gunneridae</taxon>
        <taxon>Pentapetalae</taxon>
        <taxon>asterids</taxon>
        <taxon>lamiids</taxon>
        <taxon>Lamiales</taxon>
        <taxon>Pedaliaceae</taxon>
        <taxon>Sesamum</taxon>
    </lineage>
</organism>
<reference evidence="2" key="1">
    <citation type="submission" date="2020-06" db="EMBL/GenBank/DDBJ databases">
        <authorList>
            <person name="Li T."/>
            <person name="Hu X."/>
            <person name="Zhang T."/>
            <person name="Song X."/>
            <person name="Zhang H."/>
            <person name="Dai N."/>
            <person name="Sheng W."/>
            <person name="Hou X."/>
            <person name="Wei L."/>
        </authorList>
    </citation>
    <scope>NUCLEOTIDE SEQUENCE</scope>
    <source>
        <strain evidence="2">K16</strain>
        <tissue evidence="2">Leaf</tissue>
    </source>
</reference>